<sequence>MTKVLLTGGAGFIGSHTYVALIAAGFDVVIVDNFTNADTSVIDRLGMITKGEVVFETADLREMSQIEAVFDKHKPDAVVHFAAFKAVGESVENPLMYFENNIKGFLNLLRAMENHNARHLVFSSSATIYGDQAVQPIPETATRGYTSPYAFTKLIGEQILEQMAVADPNWNFGILRYFNPAGAHDSGLIGEDPAGIPDNLMPYIAKVALGEMEHLNVFGDDYETKDGTGIRDYIHVCDLALAHVKSLQKLINDQVGHTVNIGTGAGQTVMDMLAAYGNAVGRELPHKVTDRRAGDVRELTARADLAKQVLGFRAERDLANMCETSWRWVQNAQRMNSK</sequence>
<keyword evidence="9 10" id="KW-0413">Isomerase</keyword>
<evidence type="ECO:0000259" key="11">
    <source>
        <dbReference type="Pfam" id="PF01370"/>
    </source>
</evidence>
<comment type="catalytic activity">
    <reaction evidence="1 10">
        <text>UDP-alpha-D-glucose = UDP-alpha-D-galactose</text>
        <dbReference type="Rhea" id="RHEA:22168"/>
        <dbReference type="ChEBI" id="CHEBI:58885"/>
        <dbReference type="ChEBI" id="CHEBI:66914"/>
        <dbReference type="EC" id="5.1.3.2"/>
    </reaction>
</comment>
<evidence type="ECO:0000256" key="10">
    <source>
        <dbReference type="RuleBase" id="RU366046"/>
    </source>
</evidence>
<comment type="cofactor">
    <cofactor evidence="2 10">
        <name>NAD(+)</name>
        <dbReference type="ChEBI" id="CHEBI:57540"/>
    </cofactor>
</comment>
<evidence type="ECO:0000256" key="6">
    <source>
        <dbReference type="ARBA" id="ARBA00018569"/>
    </source>
</evidence>
<keyword evidence="7 10" id="KW-0520">NAD</keyword>
<dbReference type="EC" id="5.1.3.2" evidence="5 10"/>
<comment type="similarity">
    <text evidence="4 10">Belongs to the NAD(P)-dependent epimerase/dehydratase family.</text>
</comment>
<dbReference type="Pfam" id="PF01370">
    <property type="entry name" value="Epimerase"/>
    <property type="match status" value="1"/>
</dbReference>
<dbReference type="PANTHER" id="PTHR43725">
    <property type="entry name" value="UDP-GLUCOSE 4-EPIMERASE"/>
    <property type="match status" value="1"/>
</dbReference>
<evidence type="ECO:0000313" key="13">
    <source>
        <dbReference type="Proteomes" id="UP000634455"/>
    </source>
</evidence>
<evidence type="ECO:0000256" key="9">
    <source>
        <dbReference type="ARBA" id="ARBA00023235"/>
    </source>
</evidence>
<dbReference type="InterPro" id="IPR036291">
    <property type="entry name" value="NAD(P)-bd_dom_sf"/>
</dbReference>
<evidence type="ECO:0000313" key="12">
    <source>
        <dbReference type="EMBL" id="GHA47674.1"/>
    </source>
</evidence>
<dbReference type="CDD" id="cd05247">
    <property type="entry name" value="UDP_G4E_1_SDR_e"/>
    <property type="match status" value="1"/>
</dbReference>
<dbReference type="EMBL" id="BMZF01000002">
    <property type="protein sequence ID" value="GHA47674.1"/>
    <property type="molecule type" value="Genomic_DNA"/>
</dbReference>
<dbReference type="Proteomes" id="UP000634455">
    <property type="component" value="Unassembled WGS sequence"/>
</dbReference>
<dbReference type="RefSeq" id="WP_189639567.1">
    <property type="nucleotide sequence ID" value="NZ_BMZF01000002.1"/>
</dbReference>
<evidence type="ECO:0000256" key="1">
    <source>
        <dbReference type="ARBA" id="ARBA00000083"/>
    </source>
</evidence>
<dbReference type="NCBIfam" id="TIGR01179">
    <property type="entry name" value="galE"/>
    <property type="match status" value="1"/>
</dbReference>
<protein>
    <recommendedName>
        <fullName evidence="6 10">UDP-glucose 4-epimerase</fullName>
        <ecNumber evidence="5 10">5.1.3.2</ecNumber>
    </recommendedName>
</protein>
<keyword evidence="10" id="KW-0119">Carbohydrate metabolism</keyword>
<reference evidence="13" key="1">
    <citation type="journal article" date="2019" name="Int. J. Syst. Evol. Microbiol.">
        <title>The Global Catalogue of Microorganisms (GCM) 10K type strain sequencing project: providing services to taxonomists for standard genome sequencing and annotation.</title>
        <authorList>
            <consortium name="The Broad Institute Genomics Platform"/>
            <consortium name="The Broad Institute Genome Sequencing Center for Infectious Disease"/>
            <person name="Wu L."/>
            <person name="Ma J."/>
        </authorList>
    </citation>
    <scope>NUCLEOTIDE SEQUENCE [LARGE SCALE GENOMIC DNA]</scope>
    <source>
        <strain evidence="13">KCTC 32465</strain>
    </source>
</reference>
<feature type="domain" description="NAD-dependent epimerase/dehydratase" evidence="11">
    <location>
        <begin position="4"/>
        <end position="262"/>
    </location>
</feature>
<gene>
    <name evidence="12" type="primary">galE-2</name>
    <name evidence="12" type="ORF">GCM10008927_10700</name>
</gene>
<organism evidence="12 13">
    <name type="scientific">Paramylibacter ulvae</name>
    <dbReference type="NCBI Taxonomy" id="1651968"/>
    <lineage>
        <taxon>Bacteria</taxon>
        <taxon>Pseudomonadati</taxon>
        <taxon>Pseudomonadota</taxon>
        <taxon>Alphaproteobacteria</taxon>
        <taxon>Rhodobacterales</taxon>
        <taxon>Paracoccaceae</taxon>
        <taxon>Paramylibacter</taxon>
    </lineage>
</organism>
<dbReference type="InterPro" id="IPR001509">
    <property type="entry name" value="Epimerase_deHydtase"/>
</dbReference>
<accession>A0ABQ3CWR1</accession>
<evidence type="ECO:0000256" key="3">
    <source>
        <dbReference type="ARBA" id="ARBA00004947"/>
    </source>
</evidence>
<keyword evidence="13" id="KW-1185">Reference proteome</keyword>
<name>A0ABQ3CWR1_9RHOB</name>
<evidence type="ECO:0000256" key="4">
    <source>
        <dbReference type="ARBA" id="ARBA00007637"/>
    </source>
</evidence>
<dbReference type="SUPFAM" id="SSF51735">
    <property type="entry name" value="NAD(P)-binding Rossmann-fold domains"/>
    <property type="match status" value="1"/>
</dbReference>
<evidence type="ECO:0000256" key="8">
    <source>
        <dbReference type="ARBA" id="ARBA00023144"/>
    </source>
</evidence>
<proteinExistence type="inferred from homology"/>
<dbReference type="PANTHER" id="PTHR43725:SF47">
    <property type="entry name" value="UDP-GLUCOSE 4-EPIMERASE"/>
    <property type="match status" value="1"/>
</dbReference>
<dbReference type="InterPro" id="IPR005886">
    <property type="entry name" value="UDP_G4E"/>
</dbReference>
<dbReference type="Gene3D" id="3.90.25.10">
    <property type="entry name" value="UDP-galactose 4-epimerase, domain 1"/>
    <property type="match status" value="1"/>
</dbReference>
<evidence type="ECO:0000256" key="7">
    <source>
        <dbReference type="ARBA" id="ARBA00023027"/>
    </source>
</evidence>
<comment type="caution">
    <text evidence="12">The sequence shown here is derived from an EMBL/GenBank/DDBJ whole genome shotgun (WGS) entry which is preliminary data.</text>
</comment>
<evidence type="ECO:0000256" key="2">
    <source>
        <dbReference type="ARBA" id="ARBA00001911"/>
    </source>
</evidence>
<comment type="subunit">
    <text evidence="10">Homodimer.</text>
</comment>
<comment type="pathway">
    <text evidence="3 10">Carbohydrate metabolism; galactose metabolism.</text>
</comment>
<keyword evidence="8" id="KW-0299">Galactose metabolism</keyword>
<dbReference type="Gene3D" id="3.40.50.720">
    <property type="entry name" value="NAD(P)-binding Rossmann-like Domain"/>
    <property type="match status" value="1"/>
</dbReference>
<evidence type="ECO:0000256" key="5">
    <source>
        <dbReference type="ARBA" id="ARBA00013189"/>
    </source>
</evidence>